<dbReference type="KEGG" id="ehx:EMIHUDRAFT_437693"/>
<dbReference type="RefSeq" id="XP_005763561.1">
    <property type="nucleotide sequence ID" value="XM_005763504.1"/>
</dbReference>
<protein>
    <recommendedName>
        <fullName evidence="1">Fatty acid desaturase domain-containing protein</fullName>
    </recommendedName>
</protein>
<dbReference type="AlphaFoldDB" id="A0A0D3IIP7"/>
<dbReference type="InterPro" id="IPR005804">
    <property type="entry name" value="FA_desaturase_dom"/>
</dbReference>
<dbReference type="GO" id="GO:0006629">
    <property type="term" value="P:lipid metabolic process"/>
    <property type="evidence" value="ECO:0007669"/>
    <property type="project" value="InterPro"/>
</dbReference>
<dbReference type="PaxDb" id="2903-EOD11132"/>
<dbReference type="GO" id="GO:0016020">
    <property type="term" value="C:membrane"/>
    <property type="evidence" value="ECO:0007669"/>
    <property type="project" value="TreeGrafter"/>
</dbReference>
<evidence type="ECO:0000259" key="1">
    <source>
        <dbReference type="Pfam" id="PF00487"/>
    </source>
</evidence>
<feature type="domain" description="Fatty acid desaturase" evidence="1">
    <location>
        <begin position="93"/>
        <end position="333"/>
    </location>
</feature>
<dbReference type="PANTHER" id="PTHR19353:SF73">
    <property type="entry name" value="FATTY ACID DESATURASE"/>
    <property type="match status" value="1"/>
</dbReference>
<keyword evidence="3" id="KW-1185">Reference proteome</keyword>
<proteinExistence type="predicted"/>
<name>A0A0D3IIP7_EMIH1</name>
<reference evidence="3" key="1">
    <citation type="journal article" date="2013" name="Nature">
        <title>Pan genome of the phytoplankton Emiliania underpins its global distribution.</title>
        <authorList>
            <person name="Read B.A."/>
            <person name="Kegel J."/>
            <person name="Klute M.J."/>
            <person name="Kuo A."/>
            <person name="Lefebvre S.C."/>
            <person name="Maumus F."/>
            <person name="Mayer C."/>
            <person name="Miller J."/>
            <person name="Monier A."/>
            <person name="Salamov A."/>
            <person name="Young J."/>
            <person name="Aguilar M."/>
            <person name="Claverie J.M."/>
            <person name="Frickenhaus S."/>
            <person name="Gonzalez K."/>
            <person name="Herman E.K."/>
            <person name="Lin Y.C."/>
            <person name="Napier J."/>
            <person name="Ogata H."/>
            <person name="Sarno A.F."/>
            <person name="Shmutz J."/>
            <person name="Schroeder D."/>
            <person name="de Vargas C."/>
            <person name="Verret F."/>
            <person name="von Dassow P."/>
            <person name="Valentin K."/>
            <person name="Van de Peer Y."/>
            <person name="Wheeler G."/>
            <person name="Dacks J.B."/>
            <person name="Delwiche C.F."/>
            <person name="Dyhrman S.T."/>
            <person name="Glockner G."/>
            <person name="John U."/>
            <person name="Richards T."/>
            <person name="Worden A.Z."/>
            <person name="Zhang X."/>
            <person name="Grigoriev I.V."/>
            <person name="Allen A.E."/>
            <person name="Bidle K."/>
            <person name="Borodovsky M."/>
            <person name="Bowler C."/>
            <person name="Brownlee C."/>
            <person name="Cock J.M."/>
            <person name="Elias M."/>
            <person name="Gladyshev V.N."/>
            <person name="Groth M."/>
            <person name="Guda C."/>
            <person name="Hadaegh A."/>
            <person name="Iglesias-Rodriguez M.D."/>
            <person name="Jenkins J."/>
            <person name="Jones B.M."/>
            <person name="Lawson T."/>
            <person name="Leese F."/>
            <person name="Lindquist E."/>
            <person name="Lobanov A."/>
            <person name="Lomsadze A."/>
            <person name="Malik S.B."/>
            <person name="Marsh M.E."/>
            <person name="Mackinder L."/>
            <person name="Mock T."/>
            <person name="Mueller-Roeber B."/>
            <person name="Pagarete A."/>
            <person name="Parker M."/>
            <person name="Probert I."/>
            <person name="Quesneville H."/>
            <person name="Raines C."/>
            <person name="Rensing S.A."/>
            <person name="Riano-Pachon D.M."/>
            <person name="Richier S."/>
            <person name="Rokitta S."/>
            <person name="Shiraiwa Y."/>
            <person name="Soanes D.M."/>
            <person name="van der Giezen M."/>
            <person name="Wahlund T.M."/>
            <person name="Williams B."/>
            <person name="Wilson W."/>
            <person name="Wolfe G."/>
            <person name="Wurch L.L."/>
        </authorList>
    </citation>
    <scope>NUCLEOTIDE SEQUENCE</scope>
</reference>
<dbReference type="GeneID" id="17257257"/>
<accession>A0A0D3IIP7</accession>
<dbReference type="GO" id="GO:0016717">
    <property type="term" value="F:oxidoreductase activity, acting on paired donors, with oxidation of a pair of donors resulting in the reduction of molecular oxygen to two molecules of water"/>
    <property type="evidence" value="ECO:0007669"/>
    <property type="project" value="TreeGrafter"/>
</dbReference>
<dbReference type="Proteomes" id="UP000013827">
    <property type="component" value="Unassembled WGS sequence"/>
</dbReference>
<evidence type="ECO:0000313" key="3">
    <source>
        <dbReference type="Proteomes" id="UP000013827"/>
    </source>
</evidence>
<dbReference type="eggNOG" id="ENOG502S6AU">
    <property type="taxonomic scope" value="Eukaryota"/>
</dbReference>
<dbReference type="Pfam" id="PF00487">
    <property type="entry name" value="FA_desaturase"/>
    <property type="match status" value="1"/>
</dbReference>
<sequence length="383" mass="43119">MVAFRLALARRDAARDESCPHAAPATAEEATKDSLCRYLDIPAFRGTPLRSAVVLMQAAGGMASWWVLATWTADRLAASSSIGPCVCLALRAALAVLWAGLNLRSFMIFHDCGHGSFFQGSKRMRMANWLTLHVSAVMCATPPDWNVGHQLHHANVGNLGQDDYDWGETVFHTSSQFVAMPAWKQQLWRVLRHPLPFFSLAGVLTWYFKMRLPFELRPGRKAAYRFTDKLLSALIVFGVRYPAAHACGIFSLVLLGDYLAMTMGVLLFHWQHVYDHGYVRGSAEWKLREAAMHGSSLAVVPTWLKYFTLGIEYHHIHHFRMRIPGYMLREVHEGAPSGAFDDVTVLDAKGMWRSLHLQVWDEATQRYATFDEVLKRSEAAKAA</sequence>
<organism evidence="2 3">
    <name type="scientific">Emiliania huxleyi (strain CCMP1516)</name>
    <dbReference type="NCBI Taxonomy" id="280463"/>
    <lineage>
        <taxon>Eukaryota</taxon>
        <taxon>Haptista</taxon>
        <taxon>Haptophyta</taxon>
        <taxon>Prymnesiophyceae</taxon>
        <taxon>Isochrysidales</taxon>
        <taxon>Noelaerhabdaceae</taxon>
        <taxon>Emiliania</taxon>
    </lineage>
</organism>
<dbReference type="EnsemblProtists" id="EOD11132">
    <property type="protein sequence ID" value="EOD11132"/>
    <property type="gene ID" value="EMIHUDRAFT_437693"/>
</dbReference>
<reference evidence="2" key="2">
    <citation type="submission" date="2024-10" db="UniProtKB">
        <authorList>
            <consortium name="EnsemblProtists"/>
        </authorList>
    </citation>
    <scope>IDENTIFICATION</scope>
</reference>
<dbReference type="HOGENOM" id="CLU_722465_0_0_1"/>
<dbReference type="PANTHER" id="PTHR19353">
    <property type="entry name" value="FATTY ACID DESATURASE 2"/>
    <property type="match status" value="1"/>
</dbReference>
<evidence type="ECO:0000313" key="2">
    <source>
        <dbReference type="EnsemblProtists" id="EOD11132"/>
    </source>
</evidence>
<dbReference type="InterPro" id="IPR012171">
    <property type="entry name" value="Fatty_acid_desaturase"/>
</dbReference>